<name>A0A9X2GS70_9ACTN</name>
<evidence type="ECO:0000313" key="2">
    <source>
        <dbReference type="Proteomes" id="UP001139648"/>
    </source>
</evidence>
<dbReference type="Proteomes" id="UP001139648">
    <property type="component" value="Unassembled WGS sequence"/>
</dbReference>
<dbReference type="RefSeq" id="WP_253754337.1">
    <property type="nucleotide sequence ID" value="NZ_BAABKA010000023.1"/>
</dbReference>
<accession>A0A9X2GS70</accession>
<gene>
    <name evidence="1" type="ORF">HD597_010065</name>
</gene>
<organism evidence="1 2">
    <name type="scientific">Nonomuraea thailandensis</name>
    <dbReference type="NCBI Taxonomy" id="1188745"/>
    <lineage>
        <taxon>Bacteria</taxon>
        <taxon>Bacillati</taxon>
        <taxon>Actinomycetota</taxon>
        <taxon>Actinomycetes</taxon>
        <taxon>Streptosporangiales</taxon>
        <taxon>Streptosporangiaceae</taxon>
        <taxon>Nonomuraea</taxon>
    </lineage>
</organism>
<protein>
    <submittedName>
        <fullName evidence="1">Uncharacterized protein</fullName>
    </submittedName>
</protein>
<evidence type="ECO:0000313" key="1">
    <source>
        <dbReference type="EMBL" id="MCP2363045.1"/>
    </source>
</evidence>
<comment type="caution">
    <text evidence="1">The sequence shown here is derived from an EMBL/GenBank/DDBJ whole genome shotgun (WGS) entry which is preliminary data.</text>
</comment>
<dbReference type="AlphaFoldDB" id="A0A9X2GS70"/>
<dbReference type="EMBL" id="JAMZEB010000002">
    <property type="protein sequence ID" value="MCP2363045.1"/>
    <property type="molecule type" value="Genomic_DNA"/>
</dbReference>
<keyword evidence="2" id="KW-1185">Reference proteome</keyword>
<sequence>MDGLQLAMWDPPAPPRRRRWVPRCEDCGRRIWSQAALRRRFGRLLGGRCHRKRARAARRLTIPMTIVVRDPGHIPGQLEIERESA</sequence>
<proteinExistence type="predicted"/>
<reference evidence="1" key="1">
    <citation type="submission" date="2022-06" db="EMBL/GenBank/DDBJ databases">
        <title>Sequencing the genomes of 1000 actinobacteria strains.</title>
        <authorList>
            <person name="Klenk H.-P."/>
        </authorList>
    </citation>
    <scope>NUCLEOTIDE SEQUENCE</scope>
    <source>
        <strain evidence="1">DSM 46694</strain>
    </source>
</reference>